<evidence type="ECO:0000313" key="2">
    <source>
        <dbReference type="Proteomes" id="UP000006237"/>
    </source>
</evidence>
<gene>
    <name evidence="1" type="ORF">HMPREF0293_1433</name>
</gene>
<protein>
    <submittedName>
        <fullName evidence="1">Uncharacterized protein</fullName>
    </submittedName>
</protein>
<evidence type="ECO:0000313" key="1">
    <source>
        <dbReference type="EMBL" id="EEI63137.1"/>
    </source>
</evidence>
<keyword evidence="2" id="KW-1185">Reference proteome</keyword>
<dbReference type="Proteomes" id="UP000006237">
    <property type="component" value="Unassembled WGS sequence"/>
</dbReference>
<accession>A0ABP2DT06</accession>
<name>A0ABP2DT06_9CORY</name>
<dbReference type="EMBL" id="ACHF01000034">
    <property type="protein sequence ID" value="EEI63137.1"/>
    <property type="molecule type" value="Genomic_DNA"/>
</dbReference>
<comment type="caution">
    <text evidence="1">The sequence shown here is derived from an EMBL/GenBank/DDBJ whole genome shotgun (WGS) entry which is preliminary data.</text>
</comment>
<proteinExistence type="predicted"/>
<organism evidence="1 2">
    <name type="scientific">Corynebacterium glucuronolyticum ATCC 51866</name>
    <dbReference type="NCBI Taxonomy" id="548478"/>
    <lineage>
        <taxon>Bacteria</taxon>
        <taxon>Bacillati</taxon>
        <taxon>Actinomycetota</taxon>
        <taxon>Actinomycetes</taxon>
        <taxon>Mycobacteriales</taxon>
        <taxon>Corynebacteriaceae</taxon>
        <taxon>Corynebacterium</taxon>
    </lineage>
</organism>
<sequence length="53" mass="5868">MKVNGREADEGGKIMEKAYPDYLSTPLMTGFVQWPKARNVVAFNPCENGVHLG</sequence>
<reference evidence="1 2" key="1">
    <citation type="submission" date="2009-01" db="EMBL/GenBank/DDBJ databases">
        <authorList>
            <person name="Qin X."/>
            <person name="Bachman B."/>
            <person name="Battles P."/>
            <person name="Bell A."/>
            <person name="Bess C."/>
            <person name="Bickham C."/>
            <person name="Chaboub L."/>
            <person name="Chen D."/>
            <person name="Coyle M."/>
            <person name="Deiros D.R."/>
            <person name="Dinh H."/>
            <person name="Forbes L."/>
            <person name="Fowler G."/>
            <person name="Francisco L."/>
            <person name="Fu Q."/>
            <person name="Gubbala S."/>
            <person name="Hale W."/>
            <person name="Han Y."/>
            <person name="Hemphill L."/>
            <person name="Highlander S.K."/>
            <person name="Hirani K."/>
            <person name="Hogues M."/>
            <person name="Jackson L."/>
            <person name="Jakkamsetti A."/>
            <person name="Javaid M."/>
            <person name="Jiang H."/>
            <person name="Korchina V."/>
            <person name="Kovar C."/>
            <person name="Lara F."/>
            <person name="Lee S."/>
            <person name="Mata R."/>
            <person name="Mathew T."/>
            <person name="Moen C."/>
            <person name="Morales K."/>
            <person name="Munidasa M."/>
            <person name="Nazareth L."/>
            <person name="Ngo R."/>
            <person name="Nguyen L."/>
            <person name="Okwuonu G."/>
            <person name="Ongeri F."/>
            <person name="Patil S."/>
            <person name="Petrosino J."/>
            <person name="Pham C."/>
            <person name="Pham P."/>
            <person name="Pu L.-L."/>
            <person name="Puazo M."/>
            <person name="Raj R."/>
            <person name="Reid J."/>
            <person name="Rouhana J."/>
            <person name="Saada N."/>
            <person name="Shang Y."/>
            <person name="Simmons D."/>
            <person name="Thornton R."/>
            <person name="Warren J."/>
            <person name="Weissenberger G."/>
            <person name="Zhang J."/>
            <person name="Zhang L."/>
            <person name="Zhou C."/>
            <person name="Zhu D."/>
            <person name="Muzny D."/>
            <person name="Worley K."/>
            <person name="Gibbs R."/>
        </authorList>
    </citation>
    <scope>NUCLEOTIDE SEQUENCE [LARGE SCALE GENOMIC DNA]</scope>
    <source>
        <strain evidence="1 2">ATCC 51866</strain>
    </source>
</reference>